<evidence type="ECO:0000256" key="1">
    <source>
        <dbReference type="ARBA" id="ARBA00009437"/>
    </source>
</evidence>
<keyword evidence="3" id="KW-0238">DNA-binding</keyword>
<dbReference type="RefSeq" id="WP_200659469.1">
    <property type="nucleotide sequence ID" value="NZ_CAJNBH010000014.1"/>
</dbReference>
<dbReference type="PANTHER" id="PTHR30419">
    <property type="entry name" value="HTH-TYPE TRANSCRIPTIONAL REGULATOR YBHD"/>
    <property type="match status" value="1"/>
</dbReference>
<dbReference type="Gene3D" id="1.10.10.10">
    <property type="entry name" value="Winged helix-like DNA-binding domain superfamily/Winged helix DNA-binding domain"/>
    <property type="match status" value="1"/>
</dbReference>
<dbReference type="SUPFAM" id="SSF46785">
    <property type="entry name" value="Winged helix' DNA-binding domain"/>
    <property type="match status" value="1"/>
</dbReference>
<evidence type="ECO:0000313" key="6">
    <source>
        <dbReference type="EMBL" id="CAE6788206.1"/>
    </source>
</evidence>
<dbReference type="Proteomes" id="UP000673821">
    <property type="component" value="Unassembled WGS sequence"/>
</dbReference>
<dbReference type="PROSITE" id="PS50931">
    <property type="entry name" value="HTH_LYSR"/>
    <property type="match status" value="1"/>
</dbReference>
<evidence type="ECO:0000256" key="2">
    <source>
        <dbReference type="ARBA" id="ARBA00023015"/>
    </source>
</evidence>
<keyword evidence="2" id="KW-0805">Transcription regulation</keyword>
<dbReference type="InterPro" id="IPR036390">
    <property type="entry name" value="WH_DNA-bd_sf"/>
</dbReference>
<dbReference type="InterPro" id="IPR005119">
    <property type="entry name" value="LysR_subst-bd"/>
</dbReference>
<reference evidence="6 7" key="1">
    <citation type="submission" date="2021-02" db="EMBL/GenBank/DDBJ databases">
        <authorList>
            <person name="Vanwijnsberghe S."/>
        </authorList>
    </citation>
    <scope>NUCLEOTIDE SEQUENCE [LARGE SCALE GENOMIC DNA]</scope>
    <source>
        <strain evidence="6 7">R-69776</strain>
    </source>
</reference>
<proteinExistence type="inferred from homology"/>
<feature type="domain" description="HTH lysR-type" evidence="5">
    <location>
        <begin position="10"/>
        <end position="67"/>
    </location>
</feature>
<dbReference type="EMBL" id="CAJNBH010000014">
    <property type="protein sequence ID" value="CAE6788206.1"/>
    <property type="molecule type" value="Genomic_DNA"/>
</dbReference>
<protein>
    <submittedName>
        <fullName evidence="6">HTH-type transcriptional regulator CynR</fullName>
    </submittedName>
</protein>
<comment type="similarity">
    <text evidence="1">Belongs to the LysR transcriptional regulatory family.</text>
</comment>
<dbReference type="CDD" id="cd08440">
    <property type="entry name" value="PBP2_LTTR_like_4"/>
    <property type="match status" value="1"/>
</dbReference>
<comment type="caution">
    <text evidence="6">The sequence shown here is derived from an EMBL/GenBank/DDBJ whole genome shotgun (WGS) entry which is preliminary data.</text>
</comment>
<dbReference type="PRINTS" id="PR00039">
    <property type="entry name" value="HTHLYSR"/>
</dbReference>
<name>A0ABM8S4Q9_9BURK</name>
<evidence type="ECO:0000256" key="4">
    <source>
        <dbReference type="ARBA" id="ARBA00023163"/>
    </source>
</evidence>
<dbReference type="SUPFAM" id="SSF53850">
    <property type="entry name" value="Periplasmic binding protein-like II"/>
    <property type="match status" value="1"/>
</dbReference>
<dbReference type="InterPro" id="IPR036388">
    <property type="entry name" value="WH-like_DNA-bd_sf"/>
</dbReference>
<evidence type="ECO:0000313" key="7">
    <source>
        <dbReference type="Proteomes" id="UP000673821"/>
    </source>
</evidence>
<dbReference type="InterPro" id="IPR050950">
    <property type="entry name" value="HTH-type_LysR_regulators"/>
</dbReference>
<accession>A0ABM8S4Q9</accession>
<dbReference type="PANTHER" id="PTHR30419:SF8">
    <property type="entry name" value="NITROGEN ASSIMILATION TRANSCRIPTIONAL ACTIVATOR-RELATED"/>
    <property type="match status" value="1"/>
</dbReference>
<gene>
    <name evidence="6" type="primary">cynR_3</name>
    <name evidence="6" type="ORF">R69776_04630</name>
</gene>
<keyword evidence="7" id="KW-1185">Reference proteome</keyword>
<evidence type="ECO:0000256" key="3">
    <source>
        <dbReference type="ARBA" id="ARBA00023125"/>
    </source>
</evidence>
<organism evidence="6 7">
    <name type="scientific">Paraburkholderia nemoris</name>
    <dbReference type="NCBI Taxonomy" id="2793076"/>
    <lineage>
        <taxon>Bacteria</taxon>
        <taxon>Pseudomonadati</taxon>
        <taxon>Pseudomonadota</taxon>
        <taxon>Betaproteobacteria</taxon>
        <taxon>Burkholderiales</taxon>
        <taxon>Burkholderiaceae</taxon>
        <taxon>Paraburkholderia</taxon>
    </lineage>
</organism>
<keyword evidence="4" id="KW-0804">Transcription</keyword>
<evidence type="ECO:0000259" key="5">
    <source>
        <dbReference type="PROSITE" id="PS50931"/>
    </source>
</evidence>
<dbReference type="InterPro" id="IPR000847">
    <property type="entry name" value="LysR_HTH_N"/>
</dbReference>
<dbReference type="Gene3D" id="3.40.190.290">
    <property type="match status" value="1"/>
</dbReference>
<dbReference type="Pfam" id="PF03466">
    <property type="entry name" value="LysR_substrate"/>
    <property type="match status" value="1"/>
</dbReference>
<dbReference type="Pfam" id="PF00126">
    <property type="entry name" value="HTH_1"/>
    <property type="match status" value="1"/>
</dbReference>
<sequence length="322" mass="35464">MNDNQQGKRVSIRHLRAFVAVADHRSLTRASEALFVTQSALSLTIQHLESDLGLAMFDRSTRRLDLTGAGNEFLPTARRLLQDFDASVSEMRALGKRERGRVGIAAVPSVMALLLSEASAEFIESLPGIDLYLREDNSEGVQQRILSGDVDFGICSPWEPDVQLAIEPLFEDTYGVVTAPDHPFARHTSEIAWDQLEHHRIIGFSADLGMQHQLSQTPGLSQQVREPRYRVSNTSTIATLLTRGAGVSVMSALAAQRAPLDSLSFRLLKEPTLSRTVGLLTRSGRSLSPAAAAMVVELRKALPALERFLGVRVLKKMENEKE</sequence>